<dbReference type="GO" id="GO:0005509">
    <property type="term" value="F:calcium ion binding"/>
    <property type="evidence" value="ECO:0007669"/>
    <property type="project" value="InterPro"/>
</dbReference>
<dbReference type="SUPFAM" id="SSF57184">
    <property type="entry name" value="Growth factor receptor domain"/>
    <property type="match status" value="1"/>
</dbReference>
<dbReference type="GO" id="GO:0016020">
    <property type="term" value="C:membrane"/>
    <property type="evidence" value="ECO:0007669"/>
    <property type="project" value="UniProtKB-SubCell"/>
</dbReference>
<keyword evidence="14" id="KW-1185">Reference proteome</keyword>
<dbReference type="InterPro" id="IPR000742">
    <property type="entry name" value="EGF"/>
</dbReference>
<protein>
    <recommendedName>
        <fullName evidence="12">EGF-like domain-containing protein</fullName>
    </recommendedName>
</protein>
<accession>A0AAN9AE24</accession>
<dbReference type="AlphaFoldDB" id="A0AAN9AE24"/>
<evidence type="ECO:0000256" key="2">
    <source>
        <dbReference type="ARBA" id="ARBA00022536"/>
    </source>
</evidence>
<evidence type="ECO:0000256" key="9">
    <source>
        <dbReference type="ARBA" id="ARBA00023170"/>
    </source>
</evidence>
<dbReference type="InterPro" id="IPR049883">
    <property type="entry name" value="NOTCH1_EGF-like"/>
</dbReference>
<dbReference type="PANTHER" id="PTHR24034">
    <property type="entry name" value="EGF-LIKE DOMAIN-CONTAINING PROTEIN"/>
    <property type="match status" value="1"/>
</dbReference>
<feature type="domain" description="EGF-like" evidence="12">
    <location>
        <begin position="77"/>
        <end position="116"/>
    </location>
</feature>
<keyword evidence="4" id="KW-0812">Transmembrane</keyword>
<keyword evidence="6" id="KW-1133">Transmembrane helix</keyword>
<dbReference type="SMART" id="SM00181">
    <property type="entry name" value="EGF"/>
    <property type="match status" value="1"/>
</dbReference>
<dbReference type="Pfam" id="PF07645">
    <property type="entry name" value="EGF_CA"/>
    <property type="match status" value="1"/>
</dbReference>
<dbReference type="InterPro" id="IPR000152">
    <property type="entry name" value="EGF-type_Asp/Asn_hydroxyl_site"/>
</dbReference>
<organism evidence="13 14">
    <name type="scientific">Halocaridina rubra</name>
    <name type="common">Hawaiian red shrimp</name>
    <dbReference type="NCBI Taxonomy" id="373956"/>
    <lineage>
        <taxon>Eukaryota</taxon>
        <taxon>Metazoa</taxon>
        <taxon>Ecdysozoa</taxon>
        <taxon>Arthropoda</taxon>
        <taxon>Crustacea</taxon>
        <taxon>Multicrustacea</taxon>
        <taxon>Malacostraca</taxon>
        <taxon>Eumalacostraca</taxon>
        <taxon>Eucarida</taxon>
        <taxon>Decapoda</taxon>
        <taxon>Pleocyemata</taxon>
        <taxon>Caridea</taxon>
        <taxon>Atyoidea</taxon>
        <taxon>Atyidae</taxon>
        <taxon>Halocaridina</taxon>
    </lineage>
</organism>
<keyword evidence="5" id="KW-0677">Repeat</keyword>
<dbReference type="InterPro" id="IPR009030">
    <property type="entry name" value="Growth_fac_rcpt_cys_sf"/>
</dbReference>
<dbReference type="PANTHER" id="PTHR24034:SF89">
    <property type="entry name" value="COMPLEMENT COMPONENT C1Q RECEPTOR"/>
    <property type="match status" value="1"/>
</dbReference>
<dbReference type="InterPro" id="IPR050751">
    <property type="entry name" value="ECM_structural_protein"/>
</dbReference>
<dbReference type="InterPro" id="IPR018097">
    <property type="entry name" value="EGF_Ca-bd_CS"/>
</dbReference>
<evidence type="ECO:0000256" key="4">
    <source>
        <dbReference type="ARBA" id="ARBA00022692"/>
    </source>
</evidence>
<dbReference type="PROSITE" id="PS01186">
    <property type="entry name" value="EGF_2"/>
    <property type="match status" value="1"/>
</dbReference>
<evidence type="ECO:0000256" key="8">
    <source>
        <dbReference type="ARBA" id="ARBA00023157"/>
    </source>
</evidence>
<evidence type="ECO:0000313" key="13">
    <source>
        <dbReference type="EMBL" id="KAK7084984.1"/>
    </source>
</evidence>
<dbReference type="CDD" id="cd00054">
    <property type="entry name" value="EGF_CA"/>
    <property type="match status" value="1"/>
</dbReference>
<dbReference type="SMART" id="SM00179">
    <property type="entry name" value="EGF_CA"/>
    <property type="match status" value="1"/>
</dbReference>
<reference evidence="13 14" key="1">
    <citation type="submission" date="2023-11" db="EMBL/GenBank/DDBJ databases">
        <title>Halocaridina rubra genome assembly.</title>
        <authorList>
            <person name="Smith C."/>
        </authorList>
    </citation>
    <scope>NUCLEOTIDE SEQUENCE [LARGE SCALE GENOMIC DNA]</scope>
    <source>
        <strain evidence="13">EP-1</strain>
        <tissue evidence="13">Whole</tissue>
    </source>
</reference>
<dbReference type="EMBL" id="JAXCGZ010001928">
    <property type="protein sequence ID" value="KAK7084984.1"/>
    <property type="molecule type" value="Genomic_DNA"/>
</dbReference>
<evidence type="ECO:0000256" key="11">
    <source>
        <dbReference type="PROSITE-ProRule" id="PRU00076"/>
    </source>
</evidence>
<evidence type="ECO:0000256" key="7">
    <source>
        <dbReference type="ARBA" id="ARBA00023136"/>
    </source>
</evidence>
<dbReference type="PROSITE" id="PS01187">
    <property type="entry name" value="EGF_CA"/>
    <property type="match status" value="1"/>
</dbReference>
<feature type="disulfide bond" evidence="11">
    <location>
        <begin position="81"/>
        <end position="91"/>
    </location>
</feature>
<dbReference type="Gene3D" id="2.10.25.10">
    <property type="entry name" value="Laminin"/>
    <property type="match status" value="1"/>
</dbReference>
<dbReference type="FunFam" id="2.10.25.10:FF:000009">
    <property type="entry name" value="Low-density lipoprotein receptor isoform 1"/>
    <property type="match status" value="1"/>
</dbReference>
<dbReference type="GO" id="GO:0006897">
    <property type="term" value="P:endocytosis"/>
    <property type="evidence" value="ECO:0007669"/>
    <property type="project" value="UniProtKB-KW"/>
</dbReference>
<name>A0AAN9AE24_HALRR</name>
<keyword evidence="10" id="KW-0325">Glycoprotein</keyword>
<keyword evidence="3" id="KW-0254">Endocytosis</keyword>
<dbReference type="InterPro" id="IPR001881">
    <property type="entry name" value="EGF-like_Ca-bd_dom"/>
</dbReference>
<keyword evidence="9" id="KW-0675">Receptor</keyword>
<evidence type="ECO:0000259" key="12">
    <source>
        <dbReference type="PROSITE" id="PS50026"/>
    </source>
</evidence>
<keyword evidence="8 11" id="KW-1015">Disulfide bond</keyword>
<gene>
    <name evidence="13" type="ORF">SK128_001572</name>
</gene>
<evidence type="ECO:0000256" key="6">
    <source>
        <dbReference type="ARBA" id="ARBA00022989"/>
    </source>
</evidence>
<evidence type="ECO:0000256" key="3">
    <source>
        <dbReference type="ARBA" id="ARBA00022583"/>
    </source>
</evidence>
<comment type="caution">
    <text evidence="11">Lacks conserved residue(s) required for the propagation of feature annotation.</text>
</comment>
<evidence type="ECO:0000256" key="5">
    <source>
        <dbReference type="ARBA" id="ARBA00022737"/>
    </source>
</evidence>
<sequence length="226" mass="25771">MNVKPPHHHAATSVATCGARLQYVEEPRVRLPIPSRRSRPSPSGYPTSEFQERLLQQFYAELSCPRGFHYVDNECRDVDECALPERCQHHCENTNGSYICLCPPGYRLNINQRTCDGVTYAHILAFKTASLPAGIIAYQDLVRLMAYDQAGNLVPQTLFTIIENDTGIPFRIRLENGKGILRTLQPLTAGAEYRMEVEAVSYDENEHSIKYSTRFIIYLHISEYPY</sequence>
<keyword evidence="7" id="KW-0472">Membrane</keyword>
<comment type="subcellular location">
    <subcellularLocation>
        <location evidence="1">Membrane</location>
        <topology evidence="1">Single-pass type I membrane protein</topology>
    </subcellularLocation>
</comment>
<evidence type="ECO:0000313" key="14">
    <source>
        <dbReference type="Proteomes" id="UP001381693"/>
    </source>
</evidence>
<comment type="caution">
    <text evidence="13">The sequence shown here is derived from an EMBL/GenBank/DDBJ whole genome shotgun (WGS) entry which is preliminary data.</text>
</comment>
<proteinExistence type="predicted"/>
<evidence type="ECO:0000256" key="10">
    <source>
        <dbReference type="ARBA" id="ARBA00023180"/>
    </source>
</evidence>
<evidence type="ECO:0000256" key="1">
    <source>
        <dbReference type="ARBA" id="ARBA00004479"/>
    </source>
</evidence>
<dbReference type="PROSITE" id="PS50026">
    <property type="entry name" value="EGF_3"/>
    <property type="match status" value="1"/>
</dbReference>
<keyword evidence="2 11" id="KW-0245">EGF-like domain</keyword>
<dbReference type="PROSITE" id="PS00010">
    <property type="entry name" value="ASX_HYDROXYL"/>
    <property type="match status" value="1"/>
</dbReference>
<dbReference type="Proteomes" id="UP001381693">
    <property type="component" value="Unassembled WGS sequence"/>
</dbReference>